<feature type="compositionally biased region" description="Basic residues" evidence="1">
    <location>
        <begin position="100"/>
        <end position="111"/>
    </location>
</feature>
<dbReference type="PANTHER" id="PTHR13844">
    <property type="entry name" value="SWI/SNF-RELATED MATRIX-ASSOCIATED ACTIN-DEPENDENT REGULATOR OF CHROMATIN SUBFAMILY D"/>
    <property type="match status" value="1"/>
</dbReference>
<keyword evidence="5" id="KW-1185">Reference proteome</keyword>
<dbReference type="Gene3D" id="1.10.245.10">
    <property type="entry name" value="SWIB/MDM2 domain"/>
    <property type="match status" value="1"/>
</dbReference>
<feature type="compositionally biased region" description="Basic residues" evidence="1">
    <location>
        <begin position="135"/>
        <end position="150"/>
    </location>
</feature>
<dbReference type="InterPro" id="IPR014876">
    <property type="entry name" value="DEK_C"/>
</dbReference>
<evidence type="ECO:0000259" key="2">
    <source>
        <dbReference type="PROSITE" id="PS51925"/>
    </source>
</evidence>
<dbReference type="InterPro" id="IPR003121">
    <property type="entry name" value="SWIB_MDM2_domain"/>
</dbReference>
<evidence type="ECO:0000313" key="4">
    <source>
        <dbReference type="EMBL" id="CAB3367755.1"/>
    </source>
</evidence>
<dbReference type="Gene3D" id="1.10.10.60">
    <property type="entry name" value="Homeodomain-like"/>
    <property type="match status" value="1"/>
</dbReference>
<evidence type="ECO:0000256" key="1">
    <source>
        <dbReference type="SAM" id="MobiDB-lite"/>
    </source>
</evidence>
<dbReference type="InterPro" id="IPR036885">
    <property type="entry name" value="SWIB_MDM2_dom_sf"/>
</dbReference>
<name>A0A8S1CFM4_9INSE</name>
<feature type="region of interest" description="Disordered" evidence="1">
    <location>
        <begin position="55"/>
        <end position="188"/>
    </location>
</feature>
<feature type="compositionally biased region" description="Basic and acidic residues" evidence="1">
    <location>
        <begin position="55"/>
        <end position="65"/>
    </location>
</feature>
<dbReference type="Pfam" id="PF08766">
    <property type="entry name" value="DEK_C"/>
    <property type="match status" value="1"/>
</dbReference>
<dbReference type="EMBL" id="CADEPI010000033">
    <property type="protein sequence ID" value="CAB3367755.1"/>
    <property type="molecule type" value="Genomic_DNA"/>
</dbReference>
<dbReference type="OrthoDB" id="10251073at2759"/>
<dbReference type="Pfam" id="PF02201">
    <property type="entry name" value="SWIB"/>
    <property type="match status" value="1"/>
</dbReference>
<gene>
    <name evidence="4" type="ORF">CLODIP_2_CD11784</name>
</gene>
<sequence>MADITKDALRKEIAAILKDADLSTTSAKKVRQQIEEKLDCDLSERRKEIDELVMECLEKKDGKKEGGKKRSKSDDEDESEEQEESEEESEQEERKEKRSAAKKPPPKRAKKASSDEESEEASDDNASDEEYNPGKKAKAGGKKPKGKGKKKGSDSDDGSDEDWNKSRRSAGGAKKAGGAAKRGGGGGGGYTRAYNLSTELAAVMGTDKMARHEVVRKMWSIIKEKNLYDPKNKQFAICNDELLPVFGVKRFRTFGMMKYLKNHFLD</sequence>
<feature type="domain" description="DM2" evidence="2">
    <location>
        <begin position="189"/>
        <end position="266"/>
    </location>
</feature>
<feature type="compositionally biased region" description="Acidic residues" evidence="1">
    <location>
        <begin position="74"/>
        <end position="91"/>
    </location>
</feature>
<dbReference type="PROSITE" id="PS51998">
    <property type="entry name" value="DEK_C"/>
    <property type="match status" value="1"/>
</dbReference>
<dbReference type="AlphaFoldDB" id="A0A8S1CFM4"/>
<feature type="domain" description="DEK-C" evidence="3">
    <location>
        <begin position="3"/>
        <end position="58"/>
    </location>
</feature>
<feature type="compositionally biased region" description="Acidic residues" evidence="1">
    <location>
        <begin position="115"/>
        <end position="131"/>
    </location>
</feature>
<protein>
    <recommendedName>
        <fullName evidence="6">DM2 domain-containing protein</fullName>
    </recommendedName>
</protein>
<dbReference type="CDD" id="cd10567">
    <property type="entry name" value="SWIB-MDM2_like"/>
    <property type="match status" value="1"/>
</dbReference>
<dbReference type="Proteomes" id="UP000494165">
    <property type="component" value="Unassembled WGS sequence"/>
</dbReference>
<dbReference type="InterPro" id="IPR019835">
    <property type="entry name" value="SWIB_domain"/>
</dbReference>
<organism evidence="4 5">
    <name type="scientific">Cloeon dipterum</name>
    <dbReference type="NCBI Taxonomy" id="197152"/>
    <lineage>
        <taxon>Eukaryota</taxon>
        <taxon>Metazoa</taxon>
        <taxon>Ecdysozoa</taxon>
        <taxon>Arthropoda</taxon>
        <taxon>Hexapoda</taxon>
        <taxon>Insecta</taxon>
        <taxon>Pterygota</taxon>
        <taxon>Palaeoptera</taxon>
        <taxon>Ephemeroptera</taxon>
        <taxon>Pisciforma</taxon>
        <taxon>Baetidae</taxon>
        <taxon>Cloeon</taxon>
    </lineage>
</organism>
<evidence type="ECO:0000313" key="5">
    <source>
        <dbReference type="Proteomes" id="UP000494165"/>
    </source>
</evidence>
<evidence type="ECO:0008006" key="6">
    <source>
        <dbReference type="Google" id="ProtNLM"/>
    </source>
</evidence>
<feature type="compositionally biased region" description="Low complexity" evidence="1">
    <location>
        <begin position="169"/>
        <end position="179"/>
    </location>
</feature>
<dbReference type="PROSITE" id="PS51925">
    <property type="entry name" value="SWIB_MDM2"/>
    <property type="match status" value="1"/>
</dbReference>
<dbReference type="SMART" id="SM00151">
    <property type="entry name" value="SWIB"/>
    <property type="match status" value="1"/>
</dbReference>
<dbReference type="SUPFAM" id="SSF109715">
    <property type="entry name" value="DEK C-terminal domain"/>
    <property type="match status" value="1"/>
</dbReference>
<evidence type="ECO:0000259" key="3">
    <source>
        <dbReference type="PROSITE" id="PS51998"/>
    </source>
</evidence>
<accession>A0A8S1CFM4</accession>
<reference evidence="4 5" key="1">
    <citation type="submission" date="2020-04" db="EMBL/GenBank/DDBJ databases">
        <authorList>
            <person name="Alioto T."/>
            <person name="Alioto T."/>
            <person name="Gomez Garrido J."/>
        </authorList>
    </citation>
    <scope>NUCLEOTIDE SEQUENCE [LARGE SCALE GENOMIC DNA]</scope>
</reference>
<dbReference type="SUPFAM" id="SSF47592">
    <property type="entry name" value="SWIB/MDM2 domain"/>
    <property type="match status" value="1"/>
</dbReference>
<proteinExistence type="predicted"/>
<comment type="caution">
    <text evidence="4">The sequence shown here is derived from an EMBL/GenBank/DDBJ whole genome shotgun (WGS) entry which is preliminary data.</text>
</comment>